<dbReference type="GO" id="GO:0035973">
    <property type="term" value="P:aggrephagy"/>
    <property type="evidence" value="ECO:0007669"/>
    <property type="project" value="TreeGrafter"/>
</dbReference>
<evidence type="ECO:0000256" key="8">
    <source>
        <dbReference type="ARBA" id="ARBA00022927"/>
    </source>
</evidence>
<evidence type="ECO:0000256" key="9">
    <source>
        <dbReference type="ARBA" id="ARBA00023006"/>
    </source>
</evidence>
<evidence type="ECO:0000256" key="7">
    <source>
        <dbReference type="ARBA" id="ARBA00022807"/>
    </source>
</evidence>
<evidence type="ECO:0000259" key="13">
    <source>
        <dbReference type="Pfam" id="PF03416"/>
    </source>
</evidence>
<evidence type="ECO:0000256" key="5">
    <source>
        <dbReference type="ARBA" id="ARBA00022670"/>
    </source>
</evidence>
<keyword evidence="15" id="KW-1185">Reference proteome</keyword>
<keyword evidence="6 11" id="KW-0378">Hydrolase</keyword>
<comment type="catalytic activity">
    <reaction evidence="10">
        <text>[protein]-C-terminal L-amino acid-glycyl-phosphatidylethanolamide + H2O = [protein]-C-terminal L-amino acid-glycine + a 1,2-diacyl-sn-glycero-3-phosphoethanolamine</text>
        <dbReference type="Rhea" id="RHEA:67548"/>
        <dbReference type="Rhea" id="RHEA-COMP:17323"/>
        <dbReference type="Rhea" id="RHEA-COMP:17324"/>
        <dbReference type="ChEBI" id="CHEBI:15377"/>
        <dbReference type="ChEBI" id="CHEBI:64612"/>
        <dbReference type="ChEBI" id="CHEBI:172940"/>
        <dbReference type="ChEBI" id="CHEBI:172941"/>
    </reaction>
    <physiologicalReaction direction="left-to-right" evidence="10">
        <dbReference type="Rhea" id="RHEA:67549"/>
    </physiologicalReaction>
</comment>
<feature type="region of interest" description="Disordered" evidence="12">
    <location>
        <begin position="79"/>
        <end position="113"/>
    </location>
</feature>
<dbReference type="InterPro" id="IPR046792">
    <property type="entry name" value="Peptidase_C54_cat"/>
</dbReference>
<dbReference type="InterPro" id="IPR005078">
    <property type="entry name" value="Peptidase_C54"/>
</dbReference>
<name>A0A9W7CGL9_9STRA</name>
<comment type="similarity">
    <text evidence="2 11">Belongs to the peptidase C54 family.</text>
</comment>
<dbReference type="GO" id="GO:0015031">
    <property type="term" value="P:protein transport"/>
    <property type="evidence" value="ECO:0007669"/>
    <property type="project" value="UniProtKB-KW"/>
</dbReference>
<dbReference type="GO" id="GO:0034727">
    <property type="term" value="P:piecemeal microautophagy of the nucleus"/>
    <property type="evidence" value="ECO:0007669"/>
    <property type="project" value="TreeGrafter"/>
</dbReference>
<keyword evidence="9 11" id="KW-0072">Autophagy</keyword>
<gene>
    <name evidence="14" type="ORF">TrLO_g11510</name>
</gene>
<dbReference type="GO" id="GO:0019786">
    <property type="term" value="F:protein-phosphatidylethanolamide deconjugating activity"/>
    <property type="evidence" value="ECO:0007669"/>
    <property type="project" value="InterPro"/>
</dbReference>
<reference evidence="15" key="1">
    <citation type="journal article" date="2023" name="Commun. Biol.">
        <title>Genome analysis of Parmales, the sister group of diatoms, reveals the evolutionary specialization of diatoms from phago-mixotrophs to photoautotrophs.</title>
        <authorList>
            <person name="Ban H."/>
            <person name="Sato S."/>
            <person name="Yoshikawa S."/>
            <person name="Yamada K."/>
            <person name="Nakamura Y."/>
            <person name="Ichinomiya M."/>
            <person name="Sato N."/>
            <person name="Blanc-Mathieu R."/>
            <person name="Endo H."/>
            <person name="Kuwata A."/>
            <person name="Ogata H."/>
        </authorList>
    </citation>
    <scope>NUCLEOTIDE SEQUENCE [LARGE SCALE GENOMIC DNA]</scope>
    <source>
        <strain evidence="15">NIES 3700</strain>
    </source>
</reference>
<dbReference type="EMBL" id="BRXW01000071">
    <property type="protein sequence ID" value="GMI04261.1"/>
    <property type="molecule type" value="Genomic_DNA"/>
</dbReference>
<comment type="caution">
    <text evidence="14">The sequence shown here is derived from an EMBL/GenBank/DDBJ whole genome shotgun (WGS) entry which is preliminary data.</text>
</comment>
<evidence type="ECO:0000256" key="3">
    <source>
        <dbReference type="ARBA" id="ARBA00022448"/>
    </source>
</evidence>
<dbReference type="OrthoDB" id="2960936at2759"/>
<dbReference type="GO" id="GO:0004197">
    <property type="term" value="F:cysteine-type endopeptidase activity"/>
    <property type="evidence" value="ECO:0007669"/>
    <property type="project" value="TreeGrafter"/>
</dbReference>
<dbReference type="Proteomes" id="UP001165122">
    <property type="component" value="Unassembled WGS sequence"/>
</dbReference>
<dbReference type="GO" id="GO:0016485">
    <property type="term" value="P:protein processing"/>
    <property type="evidence" value="ECO:0007669"/>
    <property type="project" value="TreeGrafter"/>
</dbReference>
<dbReference type="AlphaFoldDB" id="A0A9W7CGL9"/>
<evidence type="ECO:0000313" key="15">
    <source>
        <dbReference type="Proteomes" id="UP001165122"/>
    </source>
</evidence>
<keyword evidence="3" id="KW-0813">Transport</keyword>
<protein>
    <recommendedName>
        <fullName evidence="11">Cysteine protease</fullName>
        <ecNumber evidence="11">3.4.22.-</ecNumber>
    </recommendedName>
</protein>
<organism evidence="14 15">
    <name type="scientific">Triparma laevis f. longispina</name>
    <dbReference type="NCBI Taxonomy" id="1714387"/>
    <lineage>
        <taxon>Eukaryota</taxon>
        <taxon>Sar</taxon>
        <taxon>Stramenopiles</taxon>
        <taxon>Ochrophyta</taxon>
        <taxon>Bolidophyceae</taxon>
        <taxon>Parmales</taxon>
        <taxon>Triparmaceae</taxon>
        <taxon>Triparma</taxon>
    </lineage>
</organism>
<evidence type="ECO:0000256" key="11">
    <source>
        <dbReference type="RuleBase" id="RU363115"/>
    </source>
</evidence>
<dbReference type="SUPFAM" id="SSF54001">
    <property type="entry name" value="Cysteine proteinases"/>
    <property type="match status" value="1"/>
</dbReference>
<accession>A0A9W7CGL9</accession>
<dbReference type="PANTHER" id="PTHR22624:SF49">
    <property type="entry name" value="CYSTEINE PROTEASE"/>
    <property type="match status" value="1"/>
</dbReference>
<evidence type="ECO:0000256" key="1">
    <source>
        <dbReference type="ARBA" id="ARBA00004496"/>
    </source>
</evidence>
<evidence type="ECO:0000256" key="4">
    <source>
        <dbReference type="ARBA" id="ARBA00022490"/>
    </source>
</evidence>
<dbReference type="PANTHER" id="PTHR22624">
    <property type="entry name" value="CYSTEINE PROTEASE ATG4"/>
    <property type="match status" value="1"/>
</dbReference>
<evidence type="ECO:0000256" key="12">
    <source>
        <dbReference type="SAM" id="MobiDB-lite"/>
    </source>
</evidence>
<feature type="domain" description="Peptidase C54 catalytic" evidence="13">
    <location>
        <begin position="2"/>
        <end position="243"/>
    </location>
</feature>
<comment type="subcellular location">
    <subcellularLocation>
        <location evidence="1 11">Cytoplasm</location>
    </subcellularLocation>
</comment>
<evidence type="ECO:0000256" key="6">
    <source>
        <dbReference type="ARBA" id="ARBA00022801"/>
    </source>
</evidence>
<proteinExistence type="inferred from homology"/>
<evidence type="ECO:0000256" key="2">
    <source>
        <dbReference type="ARBA" id="ARBA00010958"/>
    </source>
</evidence>
<dbReference type="GO" id="GO:0000045">
    <property type="term" value="P:autophagosome assembly"/>
    <property type="evidence" value="ECO:0007669"/>
    <property type="project" value="TreeGrafter"/>
</dbReference>
<dbReference type="GO" id="GO:0000423">
    <property type="term" value="P:mitophagy"/>
    <property type="evidence" value="ECO:0007669"/>
    <property type="project" value="TreeGrafter"/>
</dbReference>
<sequence>MVLREWSDWPGKKFGLHEIMRCGVKFDKFPGEWFGPTTGCRVVAACLGGVDGEVYGGGEGIEVIVVDEGTVYVDQVEERMKAEEDEEEKKRKAMQPDPNSDYDPLHNPPPPLPSSLAPWPKSLLLLVPLRLGVSKIDPSFRTNLTKYFSLPQCLGILGGTPRHAIYFYGCSEDGRVLYGKDPHYTQFTPGKEWDETLGREEVVLSREYRRSIHGSSVSSKLSGIDPSLALAFYCDSREEWLGLVRDGFKGGICLSSKETGDGSNPLFSVQDVRPDFGGDIGNMDALLGGVGDDEGVESDGEGDYVFL</sequence>
<comment type="function">
    <text evidence="11">Cysteine protease that plays a key role in autophagy by mediating both proteolytic activation and delipidation of ATG8 family proteins.</text>
</comment>
<evidence type="ECO:0000313" key="14">
    <source>
        <dbReference type="EMBL" id="GMI04261.1"/>
    </source>
</evidence>
<dbReference type="GO" id="GO:0005737">
    <property type="term" value="C:cytoplasm"/>
    <property type="evidence" value="ECO:0007669"/>
    <property type="project" value="UniProtKB-SubCell"/>
</dbReference>
<keyword evidence="8 11" id="KW-0653">Protein transport</keyword>
<keyword evidence="7" id="KW-0788">Thiol protease</keyword>
<keyword evidence="4 11" id="KW-0963">Cytoplasm</keyword>
<dbReference type="EC" id="3.4.22.-" evidence="11"/>
<dbReference type="InterPro" id="IPR038765">
    <property type="entry name" value="Papain-like_cys_pep_sf"/>
</dbReference>
<keyword evidence="5 11" id="KW-0645">Protease</keyword>
<dbReference type="Pfam" id="PF03416">
    <property type="entry name" value="Peptidase_C54"/>
    <property type="match status" value="1"/>
</dbReference>
<evidence type="ECO:0000256" key="10">
    <source>
        <dbReference type="ARBA" id="ARBA00029362"/>
    </source>
</evidence>